<reference evidence="1" key="1">
    <citation type="submission" date="2022-07" db="EMBL/GenBank/DDBJ databases">
        <title>Phylogenomic reconstructions and comparative analyses of Kickxellomycotina fungi.</title>
        <authorList>
            <person name="Reynolds N.K."/>
            <person name="Stajich J.E."/>
            <person name="Barry K."/>
            <person name="Grigoriev I.V."/>
            <person name="Crous P."/>
            <person name="Smith M.E."/>
        </authorList>
    </citation>
    <scope>NUCLEOTIDE SEQUENCE</scope>
    <source>
        <strain evidence="1">CBS 102833</strain>
    </source>
</reference>
<keyword evidence="2" id="KW-1185">Reference proteome</keyword>
<dbReference type="Proteomes" id="UP001140096">
    <property type="component" value="Unassembled WGS sequence"/>
</dbReference>
<proteinExistence type="predicted"/>
<accession>A0ACC1LLQ8</accession>
<name>A0ACC1LLQ8_9FUNG</name>
<protein>
    <submittedName>
        <fullName evidence="1">Uncharacterized protein</fullName>
    </submittedName>
</protein>
<organism evidence="1 2">
    <name type="scientific">Coemansia furcata</name>
    <dbReference type="NCBI Taxonomy" id="417177"/>
    <lineage>
        <taxon>Eukaryota</taxon>
        <taxon>Fungi</taxon>
        <taxon>Fungi incertae sedis</taxon>
        <taxon>Zoopagomycota</taxon>
        <taxon>Kickxellomycotina</taxon>
        <taxon>Kickxellomycetes</taxon>
        <taxon>Kickxellales</taxon>
        <taxon>Kickxellaceae</taxon>
        <taxon>Coemansia</taxon>
    </lineage>
</organism>
<evidence type="ECO:0000313" key="2">
    <source>
        <dbReference type="Proteomes" id="UP001140096"/>
    </source>
</evidence>
<gene>
    <name evidence="1" type="ORF">H4S07_002385</name>
</gene>
<evidence type="ECO:0000313" key="1">
    <source>
        <dbReference type="EMBL" id="KAJ2810927.1"/>
    </source>
</evidence>
<comment type="caution">
    <text evidence="1">The sequence shown here is derived from an EMBL/GenBank/DDBJ whole genome shotgun (WGS) entry which is preliminary data.</text>
</comment>
<dbReference type="EMBL" id="JANBUP010000579">
    <property type="protein sequence ID" value="KAJ2810927.1"/>
    <property type="molecule type" value="Genomic_DNA"/>
</dbReference>
<sequence length="502" mass="55697">MIFRILSTVFPRGTLIRCHRPYTSQAARETPQLENIGFVRAYGKPVATIFLWSALTYMSLQAIWSKLHFDEVRLETEAKIDTLTAELSRIDRRLLATETDPAADIETKPERRVRKDFADKLKSGPGFGDFVTGLKEPLTPAQAMQQAEAAVQSKIPGNSRLPRWLKTDIPTGGNVTKIRKTLRELKLHTVCEEARCPNMSECWGGGKHGTATATIMIMGDTCTRGCRFCSVKTSKTPAALDASEPENVATALAAWGLDYVVLTSVDRDDLPDFGSAHFASTVRNIRERAPQMMIECLTPDFLGRPELIELVALSGLDVYAHNIETVEALQRSVRDHRANYKQSMFVLAHVKKIKPTLLTKSSIMLGVGETDEEVLQTMKDLRAAGVDIVTLGQYMRPTKRHMKVHEYVTPEKFKHWEQVGNELGFLYTASGPLVRSSYKAGEFFISEILRKRSAVAAAKALAEGSREVSNGKLRDIAATIATEERRKVAVDGGFLGPSALCR</sequence>